<protein>
    <recommendedName>
        <fullName evidence="5">Inner membrane protein YjcH</fullName>
    </recommendedName>
</protein>
<dbReference type="Proteomes" id="UP000319976">
    <property type="component" value="Chromosome"/>
</dbReference>
<organism evidence="3 4">
    <name type="scientific">Calycomorphotria hydatis</name>
    <dbReference type="NCBI Taxonomy" id="2528027"/>
    <lineage>
        <taxon>Bacteria</taxon>
        <taxon>Pseudomonadati</taxon>
        <taxon>Planctomycetota</taxon>
        <taxon>Planctomycetia</taxon>
        <taxon>Planctomycetales</taxon>
        <taxon>Planctomycetaceae</taxon>
        <taxon>Calycomorphotria</taxon>
    </lineage>
</organism>
<evidence type="ECO:0000313" key="4">
    <source>
        <dbReference type="Proteomes" id="UP000319976"/>
    </source>
</evidence>
<dbReference type="Pfam" id="PF04341">
    <property type="entry name" value="DUF485"/>
    <property type="match status" value="1"/>
</dbReference>
<gene>
    <name evidence="3" type="ORF">V22_25280</name>
</gene>
<feature type="compositionally biased region" description="Polar residues" evidence="1">
    <location>
        <begin position="75"/>
        <end position="91"/>
    </location>
</feature>
<keyword evidence="2" id="KW-0812">Transmembrane</keyword>
<sequence length="91" mass="10004">MRERNQRIGLSLFFCYLFLYGGFVFLAAFFPEVMDRMAFKGLNVAIVYGFVLIIAALIAALIYGFACKPEEDTQPAGNTDTSTSTDEGGAE</sequence>
<dbReference type="EMBL" id="CP036316">
    <property type="protein sequence ID" value="QDT65280.1"/>
    <property type="molecule type" value="Genomic_DNA"/>
</dbReference>
<feature type="transmembrane region" description="Helical" evidence="2">
    <location>
        <begin position="12"/>
        <end position="30"/>
    </location>
</feature>
<dbReference type="AlphaFoldDB" id="A0A517TA80"/>
<dbReference type="InterPro" id="IPR007436">
    <property type="entry name" value="DUF485"/>
</dbReference>
<dbReference type="KEGG" id="chya:V22_25280"/>
<evidence type="ECO:0000256" key="2">
    <source>
        <dbReference type="SAM" id="Phobius"/>
    </source>
</evidence>
<feature type="region of interest" description="Disordered" evidence="1">
    <location>
        <begin position="69"/>
        <end position="91"/>
    </location>
</feature>
<dbReference type="RefSeq" id="WP_145263146.1">
    <property type="nucleotide sequence ID" value="NZ_CP036316.1"/>
</dbReference>
<proteinExistence type="predicted"/>
<keyword evidence="2" id="KW-1133">Transmembrane helix</keyword>
<feature type="transmembrane region" description="Helical" evidence="2">
    <location>
        <begin position="42"/>
        <end position="66"/>
    </location>
</feature>
<evidence type="ECO:0000256" key="1">
    <source>
        <dbReference type="SAM" id="MobiDB-lite"/>
    </source>
</evidence>
<name>A0A517TA80_9PLAN</name>
<evidence type="ECO:0000313" key="3">
    <source>
        <dbReference type="EMBL" id="QDT65280.1"/>
    </source>
</evidence>
<reference evidence="3 4" key="1">
    <citation type="submission" date="2019-02" db="EMBL/GenBank/DDBJ databases">
        <title>Deep-cultivation of Planctomycetes and their phenomic and genomic characterization uncovers novel biology.</title>
        <authorList>
            <person name="Wiegand S."/>
            <person name="Jogler M."/>
            <person name="Boedeker C."/>
            <person name="Pinto D."/>
            <person name="Vollmers J."/>
            <person name="Rivas-Marin E."/>
            <person name="Kohn T."/>
            <person name="Peeters S.H."/>
            <person name="Heuer A."/>
            <person name="Rast P."/>
            <person name="Oberbeckmann S."/>
            <person name="Bunk B."/>
            <person name="Jeske O."/>
            <person name="Meyerdierks A."/>
            <person name="Storesund J.E."/>
            <person name="Kallscheuer N."/>
            <person name="Luecker S."/>
            <person name="Lage O.M."/>
            <person name="Pohl T."/>
            <person name="Merkel B.J."/>
            <person name="Hornburger P."/>
            <person name="Mueller R.-W."/>
            <person name="Bruemmer F."/>
            <person name="Labrenz M."/>
            <person name="Spormann A.M."/>
            <person name="Op den Camp H."/>
            <person name="Overmann J."/>
            <person name="Amann R."/>
            <person name="Jetten M.S.M."/>
            <person name="Mascher T."/>
            <person name="Medema M.H."/>
            <person name="Devos D.P."/>
            <person name="Kaster A.-K."/>
            <person name="Ovreas L."/>
            <person name="Rohde M."/>
            <person name="Galperin M.Y."/>
            <person name="Jogler C."/>
        </authorList>
    </citation>
    <scope>NUCLEOTIDE SEQUENCE [LARGE SCALE GENOMIC DNA]</scope>
    <source>
        <strain evidence="3 4">V22</strain>
    </source>
</reference>
<evidence type="ECO:0008006" key="5">
    <source>
        <dbReference type="Google" id="ProtNLM"/>
    </source>
</evidence>
<accession>A0A517TA80</accession>
<keyword evidence="4" id="KW-1185">Reference proteome</keyword>
<keyword evidence="2" id="KW-0472">Membrane</keyword>